<comment type="caution">
    <text evidence="1">The sequence shown here is derived from an EMBL/GenBank/DDBJ whole genome shotgun (WGS) entry which is preliminary data.</text>
</comment>
<protein>
    <submittedName>
        <fullName evidence="1">DUF2515 family protein</fullName>
    </submittedName>
</protein>
<dbReference type="EMBL" id="JAYJLD010000002">
    <property type="protein sequence ID" value="MEB3100488.1"/>
    <property type="molecule type" value="Genomic_DNA"/>
</dbReference>
<organism evidence="1 2">
    <name type="scientific">Ferviditalea candida</name>
    <dbReference type="NCBI Taxonomy" id="3108399"/>
    <lineage>
        <taxon>Bacteria</taxon>
        <taxon>Bacillati</taxon>
        <taxon>Bacillota</taxon>
        <taxon>Bacilli</taxon>
        <taxon>Bacillales</taxon>
        <taxon>Paenibacillaceae</taxon>
        <taxon>Ferviditalea</taxon>
    </lineage>
</organism>
<dbReference type="InterPro" id="IPR019658">
    <property type="entry name" value="DUF2515"/>
</dbReference>
<name>A0ABU5ZE34_9BACL</name>
<reference evidence="1" key="1">
    <citation type="submission" date="2023-12" db="EMBL/GenBank/DDBJ databases">
        <title>Fervidustalea candida gen. nov., sp. nov., a novel member of the family Paenibacillaceae isolated from a geothermal area.</title>
        <authorList>
            <person name="Li W.-J."/>
            <person name="Jiao J.-Y."/>
            <person name="Chen Y."/>
        </authorList>
    </citation>
    <scope>NUCLEOTIDE SEQUENCE</scope>
    <source>
        <strain evidence="1">SYSU GA230002</strain>
    </source>
</reference>
<accession>A0ABU5ZE34</accession>
<keyword evidence="2" id="KW-1185">Reference proteome</keyword>
<dbReference type="Proteomes" id="UP001310386">
    <property type="component" value="Unassembled WGS sequence"/>
</dbReference>
<dbReference type="RefSeq" id="WP_371752596.1">
    <property type="nucleotide sequence ID" value="NZ_JAYJLD010000002.1"/>
</dbReference>
<gene>
    <name evidence="1" type="ORF">VF724_02290</name>
</gene>
<evidence type="ECO:0000313" key="1">
    <source>
        <dbReference type="EMBL" id="MEB3100488.1"/>
    </source>
</evidence>
<proteinExistence type="predicted"/>
<dbReference type="Pfam" id="PF10720">
    <property type="entry name" value="DUF2515"/>
    <property type="match status" value="1"/>
</dbReference>
<sequence>MLHNPMIKPVSYILLKIRQAAEAAHGYILGKRESRLYSAAQNKPIHPLSVTAREKSAIKNLLTGLLSAPASSLRPAVPTLTERNRRICREVEKATLEANRTNVTRTEAYRDIYFRHPELHWALLAHMVSRNGGWNMTDLKGELLPRLLDGRQAESIFRLLERSNSLIFQDAYPQLLLYRESVRSGENLFHLLPQFHVSRFMQPFWSRFWQNRDPVPLTQALIVNEQNYIEGRVVRDPWFRKHVIDTPFFRAQALLQLNQVVFPYYPQETGPRTNGASPMLPPASPRLAGLVLENFADLSERIEFGKKLYAILFALADVHKGVLAFARTTKHTGSRADYWGHLFVPGSLPNPAGPYTERLEHCRLKKHAPKLCSPGLSQAWEERPIDPPERYDWCADLSMLHYIGAGSPPRIFDITYEHCLGWNKIELAVLTEQNS</sequence>
<evidence type="ECO:0000313" key="2">
    <source>
        <dbReference type="Proteomes" id="UP001310386"/>
    </source>
</evidence>